<feature type="chain" id="PRO_5038445054" description="DUF2680 domain-containing protein" evidence="1">
    <location>
        <begin position="22"/>
        <end position="108"/>
    </location>
</feature>
<reference evidence="2 3" key="1">
    <citation type="submission" date="2016-10" db="EMBL/GenBank/DDBJ databases">
        <authorList>
            <person name="de Groot N.N."/>
        </authorList>
    </citation>
    <scope>NUCLEOTIDE SEQUENCE [LARGE SCALE GENOMIC DNA]</scope>
    <source>
        <strain evidence="2 3">CGMCC 1.3442</strain>
    </source>
</reference>
<dbReference type="RefSeq" id="WP_093857819.1">
    <property type="nucleotide sequence ID" value="NZ_BJVZ01000014.1"/>
</dbReference>
<evidence type="ECO:0008006" key="4">
    <source>
        <dbReference type="Google" id="ProtNLM"/>
    </source>
</evidence>
<dbReference type="Proteomes" id="UP000199334">
    <property type="component" value="Unassembled WGS sequence"/>
</dbReference>
<evidence type="ECO:0000313" key="2">
    <source>
        <dbReference type="EMBL" id="SDN94694.1"/>
    </source>
</evidence>
<dbReference type="AlphaFoldDB" id="A0A1H0FJA1"/>
<keyword evidence="3" id="KW-1185">Reference proteome</keyword>
<accession>A0A1H0FJA1</accession>
<evidence type="ECO:0000313" key="3">
    <source>
        <dbReference type="Proteomes" id="UP000199334"/>
    </source>
</evidence>
<keyword evidence="1" id="KW-0732">Signal</keyword>
<dbReference type="Pfam" id="PF10925">
    <property type="entry name" value="DUF2680"/>
    <property type="match status" value="1"/>
</dbReference>
<evidence type="ECO:0000256" key="1">
    <source>
        <dbReference type="SAM" id="SignalP"/>
    </source>
</evidence>
<feature type="signal peptide" evidence="1">
    <location>
        <begin position="1"/>
        <end position="21"/>
    </location>
</feature>
<name>A0A1H0FJA1_9BACI</name>
<protein>
    <recommendedName>
        <fullName evidence="4">DUF2680 domain-containing protein</fullName>
    </recommendedName>
</protein>
<gene>
    <name evidence="2" type="ORF">SAMN05216498_0277</name>
</gene>
<organism evidence="2 3">
    <name type="scientific">Tenuibacillus multivorans</name>
    <dbReference type="NCBI Taxonomy" id="237069"/>
    <lineage>
        <taxon>Bacteria</taxon>
        <taxon>Bacillati</taxon>
        <taxon>Bacillota</taxon>
        <taxon>Bacilli</taxon>
        <taxon>Bacillales</taxon>
        <taxon>Bacillaceae</taxon>
        <taxon>Tenuibacillus</taxon>
    </lineage>
</organism>
<dbReference type="InterPro" id="IPR024485">
    <property type="entry name" value="DUF2680"/>
</dbReference>
<dbReference type="OrthoDB" id="2883543at2"/>
<proteinExistence type="predicted"/>
<dbReference type="EMBL" id="FNIG01000012">
    <property type="protein sequence ID" value="SDN94694.1"/>
    <property type="molecule type" value="Genomic_DNA"/>
</dbReference>
<sequence length="108" mass="12521">MRKFWLSIMSVMLTVSVLGIAALNVGAESVNKDVKLSEEQVNEMSSLQQEAFDQRKAIINKYVEYGVFSEEKGEKMISHLEERYTKLEANGFIPKWDKKHKKHKRDDS</sequence>